<gene>
    <name evidence="12" type="ORF">ACFSCZ_07655</name>
</gene>
<evidence type="ECO:0000256" key="6">
    <source>
        <dbReference type="ARBA" id="ARBA00022840"/>
    </source>
</evidence>
<dbReference type="Gene3D" id="1.10.1030.10">
    <property type="entry name" value="Carbamoyl-phosphate synthetase, large subunit oligomerisation domain"/>
    <property type="match status" value="1"/>
</dbReference>
<organism evidence="12 13">
    <name type="scientific">Siminovitchia sediminis</name>
    <dbReference type="NCBI Taxonomy" id="1274353"/>
    <lineage>
        <taxon>Bacteria</taxon>
        <taxon>Bacillati</taxon>
        <taxon>Bacillota</taxon>
        <taxon>Bacilli</taxon>
        <taxon>Bacillales</taxon>
        <taxon>Bacillaceae</taxon>
        <taxon>Siminovitchia</taxon>
    </lineage>
</organism>
<dbReference type="InterPro" id="IPR005479">
    <property type="entry name" value="CPAse_ATP-bd"/>
</dbReference>
<dbReference type="EC" id="6.3.4.16" evidence="8"/>
<dbReference type="PANTHER" id="PTHR11405">
    <property type="entry name" value="CARBAMOYLTRANSFERASE FAMILY MEMBER"/>
    <property type="match status" value="1"/>
</dbReference>
<dbReference type="Pfam" id="PF25596">
    <property type="entry name" value="CPSase_L_D1"/>
    <property type="match status" value="2"/>
</dbReference>
<evidence type="ECO:0000256" key="1">
    <source>
        <dbReference type="ARBA" id="ARBA00009799"/>
    </source>
</evidence>
<sequence length="1043" mass="115757">MPKRKDIKKVLVIGSGPIVIGQAAEFDYAGTQGCLALQEEGCEVILVNNNPATIMTDEQFADTVYFEPLTVQSITEIIKKENPDGILGTLGGQTGLNLTVDLYKKGILDKYNIQVLGTTPESIIQGEDREAFRSLMHELKEPVPESEIIHTVEEAVSFAGSQGYPIIIRPAYTLGGGGGGIVHNEEELLRVVKKGLESSPITQCLIEKSIAGLKEIEFEMIRDENDTCIAICSMENFDPVGVHTGDSIVFAPQQTLSDRQFNALYQSAVKIIRALKIVGGCNIQFAQDPASEQYYLIEVNPRLSRSSALASKATGYPIARIAAKLGLGYHLHEIINPVTGTTYASSEPVVDYTVVKMPRWAFDKFPDAQRQLGTTMKATGEIMAIDRLLPSALQKAVRSLELKTNGLELKGIADRSHEELWSSVIHADDVRFFSIIELLRRGEPVETIHDQTKIHPYFLHVLSDLVKLENKAKNETMETINPGFLKLLKENGFSDTWLASIWNVSLKQLKEKRKEYEIMPVFQMVDSCAGEFTAAAPYFYSTWKGEGDHILSDTSKKKIAIIGSGPVRIGQGIEFDYCTVQAALSLKKSGYETILINNNPGTVSTDFQIADRLYFEPLHIEDVVNILEFEKPDGVIVQLGGQTAINLAQGLEENGIPLLSINQDQIDIVEDRERFYTLLKELDIPHIPGGTAYDEQEVITKTAQIGFPVLLRPSYVIGGQGMIIVHNQEELDTHLPNIEYPVLIDAYYKGMELEVDVLADGKEILIPAYFEHIEKAGVHSGDSMTITPPIHVSEGVKKTVFDYAERVAEKLKFKGIFNIQFVVYRDAVYMLEVNPRASRTVPIVSKITGLNMIQECVNILTGSSLTNVQAPISPSFYTVKNPVFSTGKLDGVDPKLTPEMKSTGELIGIGHTLDEALAKSMIWNEQLTAKMTYDLPEIYVDALERDEKIIKKLLLKAGIKMITERNGIPFNEWVKNGKGSVLVSLKDTADSVQKRQTASVAQLQVMTELETFESYIRAIKGEIKKPKSIQDWLNSIRKDVVTP</sequence>
<dbReference type="Pfam" id="PF02787">
    <property type="entry name" value="CPSase_L_D3"/>
    <property type="match status" value="1"/>
</dbReference>
<dbReference type="InterPro" id="IPR005480">
    <property type="entry name" value="CPSase_lsu_oligo"/>
</dbReference>
<dbReference type="PROSITE" id="PS50975">
    <property type="entry name" value="ATP_GRASP"/>
    <property type="match status" value="2"/>
</dbReference>
<dbReference type="NCBIfam" id="NF003671">
    <property type="entry name" value="PRK05294.1"/>
    <property type="match status" value="1"/>
</dbReference>
<dbReference type="InterPro" id="IPR005483">
    <property type="entry name" value="CPSase_dom"/>
</dbReference>
<dbReference type="InterPro" id="IPR058047">
    <property type="entry name" value="CPSase_preATP-grasp"/>
</dbReference>
<evidence type="ECO:0000256" key="4">
    <source>
        <dbReference type="ARBA" id="ARBA00022605"/>
    </source>
</evidence>
<dbReference type="Pfam" id="PF02786">
    <property type="entry name" value="CPSase_L_D2"/>
    <property type="match status" value="2"/>
</dbReference>
<dbReference type="PANTHER" id="PTHR11405:SF53">
    <property type="entry name" value="CARBAMOYL-PHOSPHATE SYNTHASE [AMMONIA], MITOCHONDRIAL"/>
    <property type="match status" value="1"/>
</dbReference>
<dbReference type="InterPro" id="IPR006275">
    <property type="entry name" value="CPSase_lsu"/>
</dbReference>
<keyword evidence="6 10" id="KW-0067">ATP-binding</keyword>
<evidence type="ECO:0000256" key="5">
    <source>
        <dbReference type="ARBA" id="ARBA00022741"/>
    </source>
</evidence>
<evidence type="ECO:0000256" key="3">
    <source>
        <dbReference type="ARBA" id="ARBA00022598"/>
    </source>
</evidence>
<comment type="similarity">
    <text evidence="1">Belongs to the CarB family.</text>
</comment>
<evidence type="ECO:0000256" key="10">
    <source>
        <dbReference type="PROSITE-ProRule" id="PRU00409"/>
    </source>
</evidence>
<dbReference type="InterPro" id="IPR016185">
    <property type="entry name" value="PreATP-grasp_dom_sf"/>
</dbReference>
<comment type="catalytic activity">
    <reaction evidence="9">
        <text>hydrogencarbonate + NH4(+) + 2 ATP = carbamoyl phosphate + 2 ADP + phosphate + 2 H(+)</text>
        <dbReference type="Rhea" id="RHEA:18029"/>
        <dbReference type="ChEBI" id="CHEBI:15378"/>
        <dbReference type="ChEBI" id="CHEBI:17544"/>
        <dbReference type="ChEBI" id="CHEBI:28938"/>
        <dbReference type="ChEBI" id="CHEBI:30616"/>
        <dbReference type="ChEBI" id="CHEBI:43474"/>
        <dbReference type="ChEBI" id="CHEBI:58228"/>
        <dbReference type="ChEBI" id="CHEBI:456216"/>
        <dbReference type="EC" id="6.3.4.16"/>
    </reaction>
</comment>
<comment type="caution">
    <text evidence="12">The sequence shown here is derived from an EMBL/GenBank/DDBJ whole genome shotgun (WGS) entry which is preliminary data.</text>
</comment>
<keyword evidence="7" id="KW-0665">Pyrimidine biosynthesis</keyword>
<proteinExistence type="inferred from homology"/>
<keyword evidence="2" id="KW-0055">Arginine biosynthesis</keyword>
<dbReference type="SUPFAM" id="SSF56059">
    <property type="entry name" value="Glutathione synthetase ATP-binding domain-like"/>
    <property type="match status" value="2"/>
</dbReference>
<dbReference type="SUPFAM" id="SSF48108">
    <property type="entry name" value="Carbamoyl phosphate synthetase, large subunit connection domain"/>
    <property type="match status" value="1"/>
</dbReference>
<keyword evidence="4" id="KW-0028">Amino-acid biosynthesis</keyword>
<evidence type="ECO:0000256" key="9">
    <source>
        <dbReference type="ARBA" id="ARBA00047359"/>
    </source>
</evidence>
<protein>
    <recommendedName>
        <fullName evidence="8">carbamoyl-phosphate synthase (ammonia)</fullName>
        <ecNumber evidence="8">6.3.4.16</ecNumber>
    </recommendedName>
</protein>
<dbReference type="SUPFAM" id="SSF52440">
    <property type="entry name" value="PreATP-grasp domain"/>
    <property type="match status" value="2"/>
</dbReference>
<dbReference type="SMART" id="SM01096">
    <property type="entry name" value="CPSase_L_D3"/>
    <property type="match status" value="1"/>
</dbReference>
<keyword evidence="13" id="KW-1185">Reference proteome</keyword>
<evidence type="ECO:0000256" key="2">
    <source>
        <dbReference type="ARBA" id="ARBA00022571"/>
    </source>
</evidence>
<keyword evidence="5 10" id="KW-0547">Nucleotide-binding</keyword>
<reference evidence="13" key="1">
    <citation type="journal article" date="2019" name="Int. J. Syst. Evol. Microbiol.">
        <title>The Global Catalogue of Microorganisms (GCM) 10K type strain sequencing project: providing services to taxonomists for standard genome sequencing and annotation.</title>
        <authorList>
            <consortium name="The Broad Institute Genomics Platform"/>
            <consortium name="The Broad Institute Genome Sequencing Center for Infectious Disease"/>
            <person name="Wu L."/>
            <person name="Ma J."/>
        </authorList>
    </citation>
    <scope>NUCLEOTIDE SEQUENCE [LARGE SCALE GENOMIC DNA]</scope>
    <source>
        <strain evidence="13">CGMCC 1.12295</strain>
    </source>
</reference>
<dbReference type="Gene3D" id="3.30.470.20">
    <property type="entry name" value="ATP-grasp fold, B domain"/>
    <property type="match status" value="2"/>
</dbReference>
<evidence type="ECO:0000256" key="7">
    <source>
        <dbReference type="ARBA" id="ARBA00022975"/>
    </source>
</evidence>
<evidence type="ECO:0000256" key="8">
    <source>
        <dbReference type="ARBA" id="ARBA00044063"/>
    </source>
</evidence>
<dbReference type="NCBIfam" id="NF009455">
    <property type="entry name" value="PRK12815.1"/>
    <property type="match status" value="1"/>
</dbReference>
<dbReference type="Proteomes" id="UP001597301">
    <property type="component" value="Unassembled WGS sequence"/>
</dbReference>
<dbReference type="InterPro" id="IPR011761">
    <property type="entry name" value="ATP-grasp"/>
</dbReference>
<keyword evidence="3" id="KW-0436">Ligase</keyword>
<feature type="domain" description="ATP-grasp" evidence="11">
    <location>
        <begin position="133"/>
        <end position="327"/>
    </location>
</feature>
<dbReference type="InterPro" id="IPR036897">
    <property type="entry name" value="CarbamoylP_synth_lsu_oligo_sf"/>
</dbReference>
<dbReference type="EMBL" id="JBHUEO010000017">
    <property type="protein sequence ID" value="MFD1706629.1"/>
    <property type="molecule type" value="Genomic_DNA"/>
</dbReference>
<evidence type="ECO:0000259" key="11">
    <source>
        <dbReference type="PROSITE" id="PS50975"/>
    </source>
</evidence>
<feature type="domain" description="ATP-grasp" evidence="11">
    <location>
        <begin position="676"/>
        <end position="861"/>
    </location>
</feature>
<dbReference type="Gene3D" id="3.40.50.20">
    <property type="match status" value="2"/>
</dbReference>
<evidence type="ECO:0000313" key="12">
    <source>
        <dbReference type="EMBL" id="MFD1706629.1"/>
    </source>
</evidence>
<dbReference type="RefSeq" id="WP_380773258.1">
    <property type="nucleotide sequence ID" value="NZ_JBHUEO010000017.1"/>
</dbReference>
<dbReference type="NCBIfam" id="TIGR01369">
    <property type="entry name" value="CPSaseII_lrg"/>
    <property type="match status" value="1"/>
</dbReference>
<dbReference type="PRINTS" id="PR00098">
    <property type="entry name" value="CPSASE"/>
</dbReference>
<dbReference type="PROSITE" id="PS00866">
    <property type="entry name" value="CPSASE_1"/>
    <property type="match status" value="2"/>
</dbReference>
<evidence type="ECO:0000313" key="13">
    <source>
        <dbReference type="Proteomes" id="UP001597301"/>
    </source>
</evidence>
<name>A0ABW4KGW3_9BACI</name>
<accession>A0ABW4KGW3</accession>
<dbReference type="PROSITE" id="PS00867">
    <property type="entry name" value="CPSASE_2"/>
    <property type="match status" value="2"/>
</dbReference>